<keyword evidence="1" id="KW-0378">Hydrolase</keyword>
<dbReference type="Pfam" id="PF03746">
    <property type="entry name" value="LamB_YcsF"/>
    <property type="match status" value="1"/>
</dbReference>
<dbReference type="PANTHER" id="PTHR30292">
    <property type="entry name" value="UNCHARACTERIZED PROTEIN YBGL-RELATED"/>
    <property type="match status" value="1"/>
</dbReference>
<dbReference type="InterPro" id="IPR011330">
    <property type="entry name" value="Glyco_hydro/deAcase_b/a-brl"/>
</dbReference>
<dbReference type="GO" id="GO:0017168">
    <property type="term" value="F:5-oxoprolinase (ATP-hydrolyzing) activity"/>
    <property type="evidence" value="ECO:0007669"/>
    <property type="project" value="UniProtKB-UniRule"/>
</dbReference>
<keyword evidence="1" id="KW-0067">ATP-binding</keyword>
<dbReference type="STRING" id="760154.Sulba_1923"/>
<dbReference type="PATRIC" id="fig|760154.4.peg.1920"/>
<evidence type="ECO:0000313" key="3">
    <source>
        <dbReference type="Proteomes" id="UP000006176"/>
    </source>
</evidence>
<dbReference type="CDD" id="cd10787">
    <property type="entry name" value="LamB_YcsF_like"/>
    <property type="match status" value="1"/>
</dbReference>
<evidence type="ECO:0000313" key="2">
    <source>
        <dbReference type="EMBL" id="AFL69203.1"/>
    </source>
</evidence>
<name>I3XZ29_SULBS</name>
<dbReference type="Gene3D" id="3.20.20.370">
    <property type="entry name" value="Glycoside hydrolase/deacetylase"/>
    <property type="match status" value="1"/>
</dbReference>
<dbReference type="InterPro" id="IPR005501">
    <property type="entry name" value="LamB/YcsF/PxpA-like"/>
</dbReference>
<dbReference type="RefSeq" id="WP_014770079.1">
    <property type="nucleotide sequence ID" value="NC_018002.1"/>
</dbReference>
<dbReference type="NCBIfam" id="NF003816">
    <property type="entry name" value="PRK05406.1-5"/>
    <property type="match status" value="1"/>
</dbReference>
<comment type="similarity">
    <text evidence="1">Belongs to the LamB/PxpA family.</text>
</comment>
<comment type="catalytic activity">
    <reaction evidence="1">
        <text>5-oxo-L-proline + ATP + 2 H2O = L-glutamate + ADP + phosphate + H(+)</text>
        <dbReference type="Rhea" id="RHEA:10348"/>
        <dbReference type="ChEBI" id="CHEBI:15377"/>
        <dbReference type="ChEBI" id="CHEBI:15378"/>
        <dbReference type="ChEBI" id="CHEBI:29985"/>
        <dbReference type="ChEBI" id="CHEBI:30616"/>
        <dbReference type="ChEBI" id="CHEBI:43474"/>
        <dbReference type="ChEBI" id="CHEBI:58402"/>
        <dbReference type="ChEBI" id="CHEBI:456216"/>
        <dbReference type="EC" id="3.5.2.9"/>
    </reaction>
</comment>
<organism evidence="2 3">
    <name type="scientific">Sulfurospirillum barnesii (strain ATCC 700032 / DSM 10660 / SES-3)</name>
    <dbReference type="NCBI Taxonomy" id="760154"/>
    <lineage>
        <taxon>Bacteria</taxon>
        <taxon>Pseudomonadati</taxon>
        <taxon>Campylobacterota</taxon>
        <taxon>Epsilonproteobacteria</taxon>
        <taxon>Campylobacterales</taxon>
        <taxon>Sulfurospirillaceae</taxon>
        <taxon>Sulfurospirillum</taxon>
    </lineage>
</organism>
<keyword evidence="3" id="KW-1185">Reference proteome</keyword>
<dbReference type="OrthoDB" id="9773478at2"/>
<dbReference type="EC" id="3.5.2.9" evidence="1"/>
<sequence length="242" mass="26542">MIRLNCDAGESFGSWKMGLDEAIMPYVDMANFACGFHAGDPLIMDKSIQLALKHGVSIGAHPAYPDLVGFGRRSMACSLEEIEAMVIYQIGALQGFATAHNATLSYVKPHGGLYNDMMKNERIFEAVAKAVARVNPRLKLMILSMVDTSVHERIAKALGLELLYEVFADRAYDDAGLLVPRTQKGAVLHDVQQVLARLKLLQKEGVLETISGKKIALRADTLCVHGDNEEAVLLVETLRKSM</sequence>
<comment type="subunit">
    <text evidence="1">Forms a complex composed of PxpA, PxpB and PxpC.</text>
</comment>
<proteinExistence type="inferred from homology"/>
<keyword evidence="1" id="KW-0547">Nucleotide-binding</keyword>
<dbReference type="GO" id="GO:0005975">
    <property type="term" value="P:carbohydrate metabolic process"/>
    <property type="evidence" value="ECO:0007669"/>
    <property type="project" value="InterPro"/>
</dbReference>
<dbReference type="NCBIfam" id="NF003814">
    <property type="entry name" value="PRK05406.1-3"/>
    <property type="match status" value="1"/>
</dbReference>
<reference evidence="2 3" key="1">
    <citation type="submission" date="2012-06" db="EMBL/GenBank/DDBJ databases">
        <title>Complete sequence of Sulfurospirillum barnesii SES-3.</title>
        <authorList>
            <consortium name="US DOE Joint Genome Institute"/>
            <person name="Lucas S."/>
            <person name="Han J."/>
            <person name="Lapidus A."/>
            <person name="Cheng J.-F."/>
            <person name="Goodwin L."/>
            <person name="Pitluck S."/>
            <person name="Peters L."/>
            <person name="Ovchinnikova G."/>
            <person name="Lu M."/>
            <person name="Detter J.C."/>
            <person name="Han C."/>
            <person name="Tapia R."/>
            <person name="Land M."/>
            <person name="Hauser L."/>
            <person name="Kyrpides N."/>
            <person name="Ivanova N."/>
            <person name="Pagani I."/>
            <person name="Stolz J."/>
            <person name="Arkin A."/>
            <person name="Dehal P."/>
            <person name="Oremland R."/>
            <person name="Saltikov C."/>
            <person name="Basu P."/>
            <person name="Hollibaugh J."/>
            <person name="Newman D."/>
            <person name="Stolyar S."/>
            <person name="Hazen T."/>
            <person name="Woyke T."/>
        </authorList>
    </citation>
    <scope>NUCLEOTIDE SEQUENCE [LARGE SCALE GENOMIC DNA]</scope>
    <source>
        <strain evidence="3">ATCC 700032 / DSM 10660 / SES-3</strain>
    </source>
</reference>
<dbReference type="eggNOG" id="COG1540">
    <property type="taxonomic scope" value="Bacteria"/>
</dbReference>
<evidence type="ECO:0000256" key="1">
    <source>
        <dbReference type="HAMAP-Rule" id="MF_00691"/>
    </source>
</evidence>
<gene>
    <name evidence="1" type="primary">pxpA</name>
    <name evidence="2" type="ordered locus">Sulba_1923</name>
</gene>
<protein>
    <recommendedName>
        <fullName evidence="1">5-oxoprolinase subunit A</fullName>
        <shortName evidence="1">5-OPase subunit A</shortName>
        <ecNumber evidence="1">3.5.2.9</ecNumber>
    </recommendedName>
    <alternativeName>
        <fullName evidence="1">5-oxoprolinase (ATP-hydrolyzing) subunit A</fullName>
    </alternativeName>
</protein>
<comment type="function">
    <text evidence="1">Catalyzes the cleavage of 5-oxoproline to form L-glutamate coupled to the hydrolysis of ATP to ADP and inorganic phosphate.</text>
</comment>
<dbReference type="KEGG" id="sba:Sulba_1923"/>
<dbReference type="GO" id="GO:0005524">
    <property type="term" value="F:ATP binding"/>
    <property type="evidence" value="ECO:0007669"/>
    <property type="project" value="UniProtKB-UniRule"/>
</dbReference>
<dbReference type="EMBL" id="CP003333">
    <property type="protein sequence ID" value="AFL69203.1"/>
    <property type="molecule type" value="Genomic_DNA"/>
</dbReference>
<dbReference type="SUPFAM" id="SSF88713">
    <property type="entry name" value="Glycoside hydrolase/deacetylase"/>
    <property type="match status" value="1"/>
</dbReference>
<dbReference type="PANTHER" id="PTHR30292:SF0">
    <property type="entry name" value="5-OXOPROLINASE SUBUNIT A"/>
    <property type="match status" value="1"/>
</dbReference>
<dbReference type="HAMAP" id="MF_00691">
    <property type="entry name" value="PxpA"/>
    <property type="match status" value="1"/>
</dbReference>
<dbReference type="Proteomes" id="UP000006176">
    <property type="component" value="Chromosome"/>
</dbReference>
<dbReference type="HOGENOM" id="CLU_069535_0_0_7"/>
<accession>I3XZ29</accession>
<dbReference type="AlphaFoldDB" id="I3XZ29"/>